<dbReference type="Gene3D" id="3.40.190.10">
    <property type="entry name" value="Periplasmic binding protein-like II"/>
    <property type="match status" value="2"/>
</dbReference>
<proteinExistence type="inferred from homology"/>
<evidence type="ECO:0000313" key="7">
    <source>
        <dbReference type="EMBL" id="MTF39780.1"/>
    </source>
</evidence>
<evidence type="ECO:0000313" key="8">
    <source>
        <dbReference type="Proteomes" id="UP000437131"/>
    </source>
</evidence>
<dbReference type="GO" id="GO:0030288">
    <property type="term" value="C:outer membrane-bounded periplasmic space"/>
    <property type="evidence" value="ECO:0007669"/>
    <property type="project" value="TreeGrafter"/>
</dbReference>
<evidence type="ECO:0000259" key="5">
    <source>
        <dbReference type="SMART" id="SM00062"/>
    </source>
</evidence>
<dbReference type="AlphaFoldDB" id="A0A844GUL4"/>
<dbReference type="Proteomes" id="UP000437131">
    <property type="component" value="Unassembled WGS sequence"/>
</dbReference>
<keyword evidence="2" id="KW-0813">Transport</keyword>
<dbReference type="InterPro" id="IPR051455">
    <property type="entry name" value="Bact_solute-bind_prot3"/>
</dbReference>
<protein>
    <submittedName>
        <fullName evidence="7">Transporter substrate-binding domain-containing protein</fullName>
    </submittedName>
</protein>
<dbReference type="SUPFAM" id="SSF53850">
    <property type="entry name" value="Periplasmic binding protein-like II"/>
    <property type="match status" value="1"/>
</dbReference>
<feature type="domain" description="Solute-binding protein family 3/N-terminal" evidence="5">
    <location>
        <begin position="36"/>
        <end position="269"/>
    </location>
</feature>
<reference evidence="7 8" key="1">
    <citation type="submission" date="2019-11" db="EMBL/GenBank/DDBJ databases">
        <title>Isolation of a new High Light Tolerant Cyanobacteria.</title>
        <authorList>
            <person name="Dobson Z."/>
            <person name="Vaughn N."/>
            <person name="Vaughn M."/>
            <person name="Fromme P."/>
            <person name="Mazor Y."/>
        </authorList>
    </citation>
    <scope>NUCLEOTIDE SEQUENCE [LARGE SCALE GENOMIC DNA]</scope>
    <source>
        <strain evidence="7 8">0216</strain>
    </source>
</reference>
<dbReference type="EMBL" id="WMIA01000017">
    <property type="protein sequence ID" value="MTF39780.1"/>
    <property type="molecule type" value="Genomic_DNA"/>
</dbReference>
<evidence type="ECO:0000259" key="6">
    <source>
        <dbReference type="SMART" id="SM00079"/>
    </source>
</evidence>
<dbReference type="Pfam" id="PF00497">
    <property type="entry name" value="SBP_bac_3"/>
    <property type="match status" value="1"/>
</dbReference>
<sequence length="299" mass="33331">MWKKLLNIGVAFTCLGLCSSPVLAGTVLERIKETGVIRAGYRDDTPPFAFRNEQGKPVGYSVDILELIQAEAQKQLNTPVTLEFVRINPSNRFEQIQDGSIDIECGSTTVTWEREKFVDFTVSYFASGTQMIVNRGSGFANSDNLTGAKVGVIPNTTNEKAMKIYASSATLVPVKSEEEGWAMLQKGDLDGFAGDGILLQALKKQSDNGQDYEIVPEFPYMIESYACTIPEDESQWRGLVNKAIVKFMQGVTTDTPSAIDIYERWFGQNGNTPYPIETMADYFQGIINGYEWIIIDERY</sequence>
<dbReference type="RefSeq" id="WP_155084233.1">
    <property type="nucleotide sequence ID" value="NZ_WMIA01000017.1"/>
</dbReference>
<dbReference type="GO" id="GO:0015276">
    <property type="term" value="F:ligand-gated monoatomic ion channel activity"/>
    <property type="evidence" value="ECO:0007669"/>
    <property type="project" value="InterPro"/>
</dbReference>
<evidence type="ECO:0000256" key="1">
    <source>
        <dbReference type="ARBA" id="ARBA00010333"/>
    </source>
</evidence>
<dbReference type="GO" id="GO:0005576">
    <property type="term" value="C:extracellular region"/>
    <property type="evidence" value="ECO:0007669"/>
    <property type="project" value="TreeGrafter"/>
</dbReference>
<accession>A0A844GUL4</accession>
<dbReference type="PANTHER" id="PTHR30085">
    <property type="entry name" value="AMINO ACID ABC TRANSPORTER PERMEASE"/>
    <property type="match status" value="1"/>
</dbReference>
<comment type="similarity">
    <text evidence="1">Belongs to the bacterial solute-binding protein 3 family.</text>
</comment>
<dbReference type="PANTHER" id="PTHR30085:SF6">
    <property type="entry name" value="ABC TRANSPORTER GLUTAMINE-BINDING PROTEIN GLNH"/>
    <property type="match status" value="1"/>
</dbReference>
<feature type="domain" description="Ionotropic glutamate receptor C-terminal" evidence="6">
    <location>
        <begin position="36"/>
        <end position="268"/>
    </location>
</feature>
<dbReference type="CDD" id="cd13688">
    <property type="entry name" value="PBP2_GltI_DEBP"/>
    <property type="match status" value="1"/>
</dbReference>
<dbReference type="SMART" id="SM00062">
    <property type="entry name" value="PBPb"/>
    <property type="match status" value="1"/>
</dbReference>
<dbReference type="InterPro" id="IPR001638">
    <property type="entry name" value="Solute-binding_3/MltF_N"/>
</dbReference>
<dbReference type="InterPro" id="IPR001320">
    <property type="entry name" value="Iontro_rcpt_C"/>
</dbReference>
<evidence type="ECO:0000256" key="4">
    <source>
        <dbReference type="SAM" id="SignalP"/>
    </source>
</evidence>
<dbReference type="SMART" id="SM00079">
    <property type="entry name" value="PBPe"/>
    <property type="match status" value="1"/>
</dbReference>
<evidence type="ECO:0000256" key="3">
    <source>
        <dbReference type="ARBA" id="ARBA00022729"/>
    </source>
</evidence>
<feature type="chain" id="PRO_5032791124" evidence="4">
    <location>
        <begin position="25"/>
        <end position="299"/>
    </location>
</feature>
<name>A0A844GUL4_9CHRO</name>
<keyword evidence="3 4" id="KW-0732">Signal</keyword>
<organism evidence="7 8">
    <name type="scientific">Cyanobacterium aponinum 0216</name>
    <dbReference type="NCBI Taxonomy" id="2676140"/>
    <lineage>
        <taxon>Bacteria</taxon>
        <taxon>Bacillati</taxon>
        <taxon>Cyanobacteriota</taxon>
        <taxon>Cyanophyceae</taxon>
        <taxon>Oscillatoriophycideae</taxon>
        <taxon>Chroococcales</taxon>
        <taxon>Geminocystaceae</taxon>
        <taxon>Cyanobacterium</taxon>
    </lineage>
</organism>
<feature type="signal peptide" evidence="4">
    <location>
        <begin position="1"/>
        <end position="24"/>
    </location>
</feature>
<gene>
    <name evidence="7" type="ORF">GGC33_12710</name>
</gene>
<dbReference type="GO" id="GO:0016020">
    <property type="term" value="C:membrane"/>
    <property type="evidence" value="ECO:0007669"/>
    <property type="project" value="InterPro"/>
</dbReference>
<evidence type="ECO:0000256" key="2">
    <source>
        <dbReference type="ARBA" id="ARBA00022448"/>
    </source>
</evidence>
<comment type="caution">
    <text evidence="7">The sequence shown here is derived from an EMBL/GenBank/DDBJ whole genome shotgun (WGS) entry which is preliminary data.</text>
</comment>
<dbReference type="GO" id="GO:0006865">
    <property type="term" value="P:amino acid transport"/>
    <property type="evidence" value="ECO:0007669"/>
    <property type="project" value="TreeGrafter"/>
</dbReference>